<dbReference type="EMBL" id="LSGP01000013">
    <property type="protein sequence ID" value="KYZ76996.1"/>
    <property type="molecule type" value="Genomic_DNA"/>
</dbReference>
<evidence type="ECO:0000313" key="1">
    <source>
        <dbReference type="EMBL" id="KYZ76996.1"/>
    </source>
</evidence>
<reference evidence="1 2" key="1">
    <citation type="submission" date="2016-02" db="EMBL/GenBank/DDBJ databases">
        <title>Anaerosporomusa subterraneum gen. nov., sp. nov., a spore-forming obligate anaerobe isolated from saprolite.</title>
        <authorList>
            <person name="Choi J.K."/>
            <person name="Shah M."/>
            <person name="Yee N."/>
        </authorList>
    </citation>
    <scope>NUCLEOTIDE SEQUENCE [LARGE SCALE GENOMIC DNA]</scope>
    <source>
        <strain evidence="1 2">RU4</strain>
    </source>
</reference>
<dbReference type="RefSeq" id="WP_066238514.1">
    <property type="nucleotide sequence ID" value="NZ_LSGP01000013.1"/>
</dbReference>
<dbReference type="STRING" id="1794912.AXX12_02305"/>
<comment type="caution">
    <text evidence="1">The sequence shown here is derived from an EMBL/GenBank/DDBJ whole genome shotgun (WGS) entry which is preliminary data.</text>
</comment>
<gene>
    <name evidence="1" type="ORF">AXX12_02305</name>
</gene>
<sequence>MDYSFTLFEPRKERAAKSNSPMVEVRANGRIVFNKKATELLSERHFCMLGFDTNNKTLGIMPLDEQKANAFPVRYAAKGAYIGAKKFFRHFAILPEQAIQDAPFQINDFIAIKLD</sequence>
<keyword evidence="2" id="KW-1185">Reference proteome</keyword>
<organism evidence="1 2">
    <name type="scientific">Anaerosporomusa subterranea</name>
    <dbReference type="NCBI Taxonomy" id="1794912"/>
    <lineage>
        <taxon>Bacteria</taxon>
        <taxon>Bacillati</taxon>
        <taxon>Bacillota</taxon>
        <taxon>Negativicutes</taxon>
        <taxon>Acetonemataceae</taxon>
        <taxon>Anaerosporomusa</taxon>
    </lineage>
</organism>
<name>A0A154BSQ0_ANASB</name>
<dbReference type="AlphaFoldDB" id="A0A154BSQ0"/>
<evidence type="ECO:0000313" key="2">
    <source>
        <dbReference type="Proteomes" id="UP000076268"/>
    </source>
</evidence>
<dbReference type="OrthoDB" id="1682020at2"/>
<protein>
    <submittedName>
        <fullName evidence="1">Uncharacterized protein</fullName>
    </submittedName>
</protein>
<dbReference type="Proteomes" id="UP000076268">
    <property type="component" value="Unassembled WGS sequence"/>
</dbReference>
<accession>A0A154BSQ0</accession>
<proteinExistence type="predicted"/>